<gene>
    <name evidence="1" type="ORF">BDM02DRAFT_3107165</name>
</gene>
<dbReference type="EMBL" id="MU117962">
    <property type="protein sequence ID" value="KAF9653983.1"/>
    <property type="molecule type" value="Genomic_DNA"/>
</dbReference>
<sequence length="150" mass="17207">MNPPGHNPTNNHADPRLSGYPQPQPVQSNTTHQQQHQQQQTHQDYDRQSHQLQYISTPPLAAPGVFQNPNPSPFTTTPRTSVQTTSPPPVRYQCDKCSTTFSRLHDRNRHYESTHSENPPTHKCERCRKKFSRADAKKRHQDDGKCMSNS</sequence>
<keyword evidence="2" id="KW-1185">Reference proteome</keyword>
<evidence type="ECO:0000313" key="1">
    <source>
        <dbReference type="EMBL" id="KAF9653983.1"/>
    </source>
</evidence>
<organism evidence="1 2">
    <name type="scientific">Thelephora ganbajun</name>
    <name type="common">Ganba fungus</name>
    <dbReference type="NCBI Taxonomy" id="370292"/>
    <lineage>
        <taxon>Eukaryota</taxon>
        <taxon>Fungi</taxon>
        <taxon>Dikarya</taxon>
        <taxon>Basidiomycota</taxon>
        <taxon>Agaricomycotina</taxon>
        <taxon>Agaricomycetes</taxon>
        <taxon>Thelephorales</taxon>
        <taxon>Thelephoraceae</taxon>
        <taxon>Thelephora</taxon>
    </lineage>
</organism>
<dbReference type="Proteomes" id="UP000886501">
    <property type="component" value="Unassembled WGS sequence"/>
</dbReference>
<reference evidence="1" key="2">
    <citation type="journal article" date="2020" name="Nat. Commun.">
        <title>Large-scale genome sequencing of mycorrhizal fungi provides insights into the early evolution of symbiotic traits.</title>
        <authorList>
            <person name="Miyauchi S."/>
            <person name="Kiss E."/>
            <person name="Kuo A."/>
            <person name="Drula E."/>
            <person name="Kohler A."/>
            <person name="Sanchez-Garcia M."/>
            <person name="Morin E."/>
            <person name="Andreopoulos B."/>
            <person name="Barry K.W."/>
            <person name="Bonito G."/>
            <person name="Buee M."/>
            <person name="Carver A."/>
            <person name="Chen C."/>
            <person name="Cichocki N."/>
            <person name="Clum A."/>
            <person name="Culley D."/>
            <person name="Crous P.W."/>
            <person name="Fauchery L."/>
            <person name="Girlanda M."/>
            <person name="Hayes R.D."/>
            <person name="Keri Z."/>
            <person name="LaButti K."/>
            <person name="Lipzen A."/>
            <person name="Lombard V."/>
            <person name="Magnuson J."/>
            <person name="Maillard F."/>
            <person name="Murat C."/>
            <person name="Nolan M."/>
            <person name="Ohm R.A."/>
            <person name="Pangilinan J."/>
            <person name="Pereira M.F."/>
            <person name="Perotto S."/>
            <person name="Peter M."/>
            <person name="Pfister S."/>
            <person name="Riley R."/>
            <person name="Sitrit Y."/>
            <person name="Stielow J.B."/>
            <person name="Szollosi G."/>
            <person name="Zifcakova L."/>
            <person name="Stursova M."/>
            <person name="Spatafora J.W."/>
            <person name="Tedersoo L."/>
            <person name="Vaario L.M."/>
            <person name="Yamada A."/>
            <person name="Yan M."/>
            <person name="Wang P."/>
            <person name="Xu J."/>
            <person name="Bruns T."/>
            <person name="Baldrian P."/>
            <person name="Vilgalys R."/>
            <person name="Dunand C."/>
            <person name="Henrissat B."/>
            <person name="Grigoriev I.V."/>
            <person name="Hibbett D."/>
            <person name="Nagy L.G."/>
            <person name="Martin F.M."/>
        </authorList>
    </citation>
    <scope>NUCLEOTIDE SEQUENCE</scope>
    <source>
        <strain evidence="1">P2</strain>
    </source>
</reference>
<evidence type="ECO:0000313" key="2">
    <source>
        <dbReference type="Proteomes" id="UP000886501"/>
    </source>
</evidence>
<protein>
    <submittedName>
        <fullName evidence="1">Uncharacterized protein</fullName>
    </submittedName>
</protein>
<accession>A0ACB6ZWX7</accession>
<name>A0ACB6ZWX7_THEGA</name>
<proteinExistence type="predicted"/>
<comment type="caution">
    <text evidence="1">The sequence shown here is derived from an EMBL/GenBank/DDBJ whole genome shotgun (WGS) entry which is preliminary data.</text>
</comment>
<reference evidence="1" key="1">
    <citation type="submission" date="2019-10" db="EMBL/GenBank/DDBJ databases">
        <authorList>
            <consortium name="DOE Joint Genome Institute"/>
            <person name="Kuo A."/>
            <person name="Miyauchi S."/>
            <person name="Kiss E."/>
            <person name="Drula E."/>
            <person name="Kohler A."/>
            <person name="Sanchez-Garcia M."/>
            <person name="Andreopoulos B."/>
            <person name="Barry K.W."/>
            <person name="Bonito G."/>
            <person name="Buee M."/>
            <person name="Carver A."/>
            <person name="Chen C."/>
            <person name="Cichocki N."/>
            <person name="Clum A."/>
            <person name="Culley D."/>
            <person name="Crous P.W."/>
            <person name="Fauchery L."/>
            <person name="Girlanda M."/>
            <person name="Hayes R."/>
            <person name="Keri Z."/>
            <person name="Labutti K."/>
            <person name="Lipzen A."/>
            <person name="Lombard V."/>
            <person name="Magnuson J."/>
            <person name="Maillard F."/>
            <person name="Morin E."/>
            <person name="Murat C."/>
            <person name="Nolan M."/>
            <person name="Ohm R."/>
            <person name="Pangilinan J."/>
            <person name="Pereira M."/>
            <person name="Perotto S."/>
            <person name="Peter M."/>
            <person name="Riley R."/>
            <person name="Sitrit Y."/>
            <person name="Stielow B."/>
            <person name="Szollosi G."/>
            <person name="Zifcakova L."/>
            <person name="Stursova M."/>
            <person name="Spatafora J.W."/>
            <person name="Tedersoo L."/>
            <person name="Vaario L.-M."/>
            <person name="Yamada A."/>
            <person name="Yan M."/>
            <person name="Wang P."/>
            <person name="Xu J."/>
            <person name="Bruns T."/>
            <person name="Baldrian P."/>
            <person name="Vilgalys R."/>
            <person name="Henrissat B."/>
            <person name="Grigoriev I.V."/>
            <person name="Hibbett D."/>
            <person name="Nagy L.G."/>
            <person name="Martin F.M."/>
        </authorList>
    </citation>
    <scope>NUCLEOTIDE SEQUENCE</scope>
    <source>
        <strain evidence="1">P2</strain>
    </source>
</reference>